<dbReference type="RefSeq" id="XP_017996926.1">
    <property type="nucleotide sequence ID" value="XM_018146339.1"/>
</dbReference>
<evidence type="ECO:0000256" key="1">
    <source>
        <dbReference type="SAM" id="MobiDB-lite"/>
    </source>
</evidence>
<feature type="compositionally biased region" description="Polar residues" evidence="1">
    <location>
        <begin position="238"/>
        <end position="253"/>
    </location>
</feature>
<organism evidence="2 3">
    <name type="scientific">Cyphellophora attinorum</name>
    <dbReference type="NCBI Taxonomy" id="1664694"/>
    <lineage>
        <taxon>Eukaryota</taxon>
        <taxon>Fungi</taxon>
        <taxon>Dikarya</taxon>
        <taxon>Ascomycota</taxon>
        <taxon>Pezizomycotina</taxon>
        <taxon>Eurotiomycetes</taxon>
        <taxon>Chaetothyriomycetidae</taxon>
        <taxon>Chaetothyriales</taxon>
        <taxon>Cyphellophoraceae</taxon>
        <taxon>Cyphellophora</taxon>
    </lineage>
</organism>
<dbReference type="Proteomes" id="UP000038010">
    <property type="component" value="Unassembled WGS sequence"/>
</dbReference>
<feature type="compositionally biased region" description="Polar residues" evidence="1">
    <location>
        <begin position="136"/>
        <end position="149"/>
    </location>
</feature>
<feature type="compositionally biased region" description="Basic and acidic residues" evidence="1">
    <location>
        <begin position="227"/>
        <end position="237"/>
    </location>
</feature>
<feature type="compositionally biased region" description="Polar residues" evidence="1">
    <location>
        <begin position="158"/>
        <end position="169"/>
    </location>
</feature>
<feature type="compositionally biased region" description="Low complexity" evidence="1">
    <location>
        <begin position="7"/>
        <end position="18"/>
    </location>
</feature>
<proteinExistence type="predicted"/>
<feature type="compositionally biased region" description="Low complexity" evidence="1">
    <location>
        <begin position="177"/>
        <end position="189"/>
    </location>
</feature>
<feature type="compositionally biased region" description="Polar residues" evidence="1">
    <location>
        <begin position="259"/>
        <end position="273"/>
    </location>
</feature>
<feature type="compositionally biased region" description="Basic and acidic residues" evidence="1">
    <location>
        <begin position="121"/>
        <end position="134"/>
    </location>
</feature>
<feature type="compositionally biased region" description="Polar residues" evidence="1">
    <location>
        <begin position="196"/>
        <end position="214"/>
    </location>
</feature>
<name>A0A0N1H5E7_9EURO</name>
<feature type="compositionally biased region" description="Basic and acidic residues" evidence="1">
    <location>
        <begin position="36"/>
        <end position="45"/>
    </location>
</feature>
<comment type="caution">
    <text evidence="2">The sequence shown here is derived from an EMBL/GenBank/DDBJ whole genome shotgun (WGS) entry which is preliminary data.</text>
</comment>
<accession>A0A0N1H5E7</accession>
<dbReference type="AlphaFoldDB" id="A0A0N1H5E7"/>
<feature type="region of interest" description="Disordered" evidence="1">
    <location>
        <begin position="75"/>
        <end position="352"/>
    </location>
</feature>
<dbReference type="VEuPathDB" id="FungiDB:AB675_6077"/>
<protein>
    <submittedName>
        <fullName evidence="2">Uncharacterized protein</fullName>
    </submittedName>
</protein>
<keyword evidence="3" id="KW-1185">Reference proteome</keyword>
<feature type="region of interest" description="Disordered" evidence="1">
    <location>
        <begin position="1"/>
        <end position="48"/>
    </location>
</feature>
<dbReference type="OrthoDB" id="4117406at2759"/>
<dbReference type="GeneID" id="28738219"/>
<gene>
    <name evidence="2" type="ORF">AB675_6077</name>
</gene>
<evidence type="ECO:0000313" key="3">
    <source>
        <dbReference type="Proteomes" id="UP000038010"/>
    </source>
</evidence>
<reference evidence="2 3" key="1">
    <citation type="submission" date="2015-06" db="EMBL/GenBank/DDBJ databases">
        <title>Draft genome of the ant-associated black yeast Phialophora attae CBS 131958.</title>
        <authorList>
            <person name="Moreno L.F."/>
            <person name="Stielow B.J."/>
            <person name="de Hoog S."/>
            <person name="Vicente V.A."/>
            <person name="Weiss V.A."/>
            <person name="de Vries M."/>
            <person name="Cruz L.M."/>
            <person name="Souza E.M."/>
        </authorList>
    </citation>
    <scope>NUCLEOTIDE SEQUENCE [LARGE SCALE GENOMIC DNA]</scope>
    <source>
        <strain evidence="2 3">CBS 131958</strain>
    </source>
</reference>
<sequence length="381" mass="41788">MTFEYYTRSSTTATTTSSKNKKHLTLETVPRSQRKYLGEPDDPHFIPKSPIITRQQFTEQEEGELKRLCALALADVPHSDGPDPVAPPSAARATNAPTARKASAPVQQRQAIKPPQPQYAEDSRTPSEGSRRDTLGTATDYSTPLTSAGITPGEQAKRFSSSKTQNSSLLRYYEWNQQQQQQQQKPLQQRGKSHTDPQPSTYSQQRPASQPSARNQRKSAASAPGEKTLRFVKDSRDPSPSSKFSEVNKSNASLVKLSSPDTSRSSNRFSQAELNKKLPPLPDDLVNNDSGPKTAPLARMLKGFSRKKSSAQLHDAADEDDNESPLRSLPPERPGTSFAFARSVPSSPALGVADGSRRKLLKLFGRKNRDQRPGTADPIAA</sequence>
<dbReference type="EMBL" id="LFJN01000027">
    <property type="protein sequence ID" value="KPI36963.1"/>
    <property type="molecule type" value="Genomic_DNA"/>
</dbReference>
<evidence type="ECO:0000313" key="2">
    <source>
        <dbReference type="EMBL" id="KPI36963.1"/>
    </source>
</evidence>